<protein>
    <submittedName>
        <fullName evidence="2">Uncharacterized protein</fullName>
    </submittedName>
</protein>
<dbReference type="Proteomes" id="UP000034879">
    <property type="component" value="Unassembled WGS sequence"/>
</dbReference>
<evidence type="ECO:0000256" key="1">
    <source>
        <dbReference type="SAM" id="MobiDB-lite"/>
    </source>
</evidence>
<feature type="compositionally biased region" description="Basic and acidic residues" evidence="1">
    <location>
        <begin position="1"/>
        <end position="12"/>
    </location>
</feature>
<proteinExistence type="predicted"/>
<evidence type="ECO:0000313" key="3">
    <source>
        <dbReference type="Proteomes" id="UP000034879"/>
    </source>
</evidence>
<name>A0A0G1W0A1_9BACT</name>
<feature type="region of interest" description="Disordered" evidence="1">
    <location>
        <begin position="1"/>
        <end position="27"/>
    </location>
</feature>
<gene>
    <name evidence="2" type="ORF">UY01_C0005G0002</name>
</gene>
<evidence type="ECO:0000313" key="2">
    <source>
        <dbReference type="EMBL" id="KKU75735.1"/>
    </source>
</evidence>
<reference evidence="2 3" key="1">
    <citation type="journal article" date="2015" name="Nature">
        <title>rRNA introns, odd ribosomes, and small enigmatic genomes across a large radiation of phyla.</title>
        <authorList>
            <person name="Brown C.T."/>
            <person name="Hug L.A."/>
            <person name="Thomas B.C."/>
            <person name="Sharon I."/>
            <person name="Castelle C.J."/>
            <person name="Singh A."/>
            <person name="Wilkins M.J."/>
            <person name="Williams K.H."/>
            <person name="Banfield J.F."/>
        </authorList>
    </citation>
    <scope>NUCLEOTIDE SEQUENCE [LARGE SCALE GENOMIC DNA]</scope>
</reference>
<dbReference type="EMBL" id="LCOJ01000005">
    <property type="protein sequence ID" value="KKU75735.1"/>
    <property type="molecule type" value="Genomic_DNA"/>
</dbReference>
<sequence length="46" mass="5572">MKMKIDKAEKRDNKRNKQQHGMRVDNRSIFVIQETVIKKSKKNKEN</sequence>
<dbReference type="AlphaFoldDB" id="A0A0G1W0A1"/>
<organism evidence="2 3">
    <name type="scientific">Candidatus Nomurabacteria bacterium GW2011_GWB1_47_6</name>
    <dbReference type="NCBI Taxonomy" id="1618749"/>
    <lineage>
        <taxon>Bacteria</taxon>
        <taxon>Candidatus Nomuraibacteriota</taxon>
    </lineage>
</organism>
<comment type="caution">
    <text evidence="2">The sequence shown here is derived from an EMBL/GenBank/DDBJ whole genome shotgun (WGS) entry which is preliminary data.</text>
</comment>
<accession>A0A0G1W0A1</accession>